<dbReference type="GO" id="GO:0006298">
    <property type="term" value="P:mismatch repair"/>
    <property type="evidence" value="ECO:0007669"/>
    <property type="project" value="UniProtKB-UniRule"/>
</dbReference>
<dbReference type="AlphaFoldDB" id="A0A9D1AGV3"/>
<dbReference type="InterPro" id="IPR017261">
    <property type="entry name" value="DNA_mismatch_repair_MutS/MSH"/>
</dbReference>
<dbReference type="InterPro" id="IPR036187">
    <property type="entry name" value="DNA_mismatch_repair_MutS_sf"/>
</dbReference>
<dbReference type="PANTHER" id="PTHR11361:SF34">
    <property type="entry name" value="DNA MISMATCH REPAIR PROTEIN MSH1, MITOCHONDRIAL"/>
    <property type="match status" value="1"/>
</dbReference>
<dbReference type="SMART" id="SM00534">
    <property type="entry name" value="MUTSac"/>
    <property type="match status" value="1"/>
</dbReference>
<comment type="function">
    <text evidence="8 9">This protein is involved in the repair of mismatches in DNA. It is possible that it carries out the mismatch recognition step. This protein has a weak ATPase activity.</text>
</comment>
<dbReference type="FunFam" id="3.40.1170.10:FF:000001">
    <property type="entry name" value="DNA mismatch repair protein MutS"/>
    <property type="match status" value="1"/>
</dbReference>
<evidence type="ECO:0000256" key="5">
    <source>
        <dbReference type="ARBA" id="ARBA00022840"/>
    </source>
</evidence>
<dbReference type="CDD" id="cd03284">
    <property type="entry name" value="ABC_MutS1"/>
    <property type="match status" value="1"/>
</dbReference>
<evidence type="ECO:0000256" key="11">
    <source>
        <dbReference type="SAM" id="Coils"/>
    </source>
</evidence>
<evidence type="ECO:0000256" key="2">
    <source>
        <dbReference type="ARBA" id="ARBA00021982"/>
    </source>
</evidence>
<dbReference type="Gene3D" id="3.40.1170.10">
    <property type="entry name" value="DNA repair protein MutS, domain I"/>
    <property type="match status" value="1"/>
</dbReference>
<dbReference type="NCBIfam" id="NF003810">
    <property type="entry name" value="PRK05399.1"/>
    <property type="match status" value="1"/>
</dbReference>
<organism evidence="13 14">
    <name type="scientific">Candidatus Coproplasma stercoripullorum</name>
    <dbReference type="NCBI Taxonomy" id="2840751"/>
    <lineage>
        <taxon>Bacteria</taxon>
        <taxon>Bacillati</taxon>
        <taxon>Bacillota</taxon>
        <taxon>Clostridia</taxon>
        <taxon>Eubacteriales</taxon>
        <taxon>Candidatus Coproplasma</taxon>
    </lineage>
</organism>
<keyword evidence="4 9" id="KW-0227">DNA damage</keyword>
<comment type="caution">
    <text evidence="13">The sequence shown here is derived from an EMBL/GenBank/DDBJ whole genome shotgun (WGS) entry which is preliminary data.</text>
</comment>
<feature type="coiled-coil region" evidence="11">
    <location>
        <begin position="515"/>
        <end position="557"/>
    </location>
</feature>
<keyword evidence="6 9" id="KW-0238">DNA-binding</keyword>
<dbReference type="GO" id="GO:0140664">
    <property type="term" value="F:ATP-dependent DNA damage sensor activity"/>
    <property type="evidence" value="ECO:0007669"/>
    <property type="project" value="InterPro"/>
</dbReference>
<dbReference type="InterPro" id="IPR007695">
    <property type="entry name" value="DNA_mismatch_repair_MutS-lik_N"/>
</dbReference>
<gene>
    <name evidence="9 13" type="primary">mutS</name>
    <name evidence="13" type="ORF">IAB90_06845</name>
</gene>
<evidence type="ECO:0000256" key="1">
    <source>
        <dbReference type="ARBA" id="ARBA00006271"/>
    </source>
</evidence>
<reference evidence="13" key="2">
    <citation type="journal article" date="2021" name="PeerJ">
        <title>Extensive microbial diversity within the chicken gut microbiome revealed by metagenomics and culture.</title>
        <authorList>
            <person name="Gilroy R."/>
            <person name="Ravi A."/>
            <person name="Getino M."/>
            <person name="Pursley I."/>
            <person name="Horton D.L."/>
            <person name="Alikhan N.F."/>
            <person name="Baker D."/>
            <person name="Gharbi K."/>
            <person name="Hall N."/>
            <person name="Watson M."/>
            <person name="Adriaenssens E.M."/>
            <person name="Foster-Nyarko E."/>
            <person name="Jarju S."/>
            <person name="Secka A."/>
            <person name="Antonio M."/>
            <person name="Oren A."/>
            <person name="Chaudhuri R.R."/>
            <person name="La Ragione R."/>
            <person name="Hildebrand F."/>
            <person name="Pallen M.J."/>
        </authorList>
    </citation>
    <scope>NUCLEOTIDE SEQUENCE</scope>
    <source>
        <strain evidence="13">ChiW25-3613</strain>
    </source>
</reference>
<dbReference type="EMBL" id="DVHB01000121">
    <property type="protein sequence ID" value="HIR40078.1"/>
    <property type="molecule type" value="Genomic_DNA"/>
</dbReference>
<dbReference type="GO" id="GO:0030983">
    <property type="term" value="F:mismatched DNA binding"/>
    <property type="evidence" value="ECO:0007669"/>
    <property type="project" value="InterPro"/>
</dbReference>
<dbReference type="InterPro" id="IPR007860">
    <property type="entry name" value="DNA_mmatch_repair_MutS_con_dom"/>
</dbReference>
<accession>A0A9D1AGV3</accession>
<dbReference type="Pfam" id="PF05190">
    <property type="entry name" value="MutS_IV"/>
    <property type="match status" value="1"/>
</dbReference>
<dbReference type="Proteomes" id="UP000824179">
    <property type="component" value="Unassembled WGS sequence"/>
</dbReference>
<dbReference type="GO" id="GO:0005829">
    <property type="term" value="C:cytosol"/>
    <property type="evidence" value="ECO:0007669"/>
    <property type="project" value="TreeGrafter"/>
</dbReference>
<protein>
    <recommendedName>
        <fullName evidence="2 9">DNA mismatch repair protein MutS</fullName>
    </recommendedName>
</protein>
<dbReference type="InterPro" id="IPR007861">
    <property type="entry name" value="DNA_mismatch_repair_MutS_clamp"/>
</dbReference>
<dbReference type="PANTHER" id="PTHR11361">
    <property type="entry name" value="DNA MISMATCH REPAIR PROTEIN MUTS FAMILY MEMBER"/>
    <property type="match status" value="1"/>
</dbReference>
<dbReference type="HAMAP" id="MF_00096">
    <property type="entry name" value="MutS"/>
    <property type="match status" value="1"/>
</dbReference>
<proteinExistence type="inferred from homology"/>
<comment type="similarity">
    <text evidence="1 9 10">Belongs to the DNA mismatch repair MutS family.</text>
</comment>
<dbReference type="InterPro" id="IPR016151">
    <property type="entry name" value="DNA_mismatch_repair_MutS_N"/>
</dbReference>
<dbReference type="Pfam" id="PF01624">
    <property type="entry name" value="MutS_I"/>
    <property type="match status" value="1"/>
</dbReference>
<reference evidence="13" key="1">
    <citation type="submission" date="2020-10" db="EMBL/GenBank/DDBJ databases">
        <authorList>
            <person name="Gilroy R."/>
        </authorList>
    </citation>
    <scope>NUCLEOTIDE SEQUENCE</scope>
    <source>
        <strain evidence="13">ChiW25-3613</strain>
    </source>
</reference>
<dbReference type="PROSITE" id="PS00486">
    <property type="entry name" value="DNA_MISMATCH_REPAIR_2"/>
    <property type="match status" value="1"/>
</dbReference>
<keyword evidence="5 9" id="KW-0067">ATP-binding</keyword>
<evidence type="ECO:0000256" key="7">
    <source>
        <dbReference type="ARBA" id="ARBA00023204"/>
    </source>
</evidence>
<dbReference type="Pfam" id="PF05192">
    <property type="entry name" value="MutS_III"/>
    <property type="match status" value="1"/>
</dbReference>
<keyword evidence="7 9" id="KW-0234">DNA repair</keyword>
<feature type="binding site" evidence="9">
    <location>
        <begin position="625"/>
        <end position="632"/>
    </location>
    <ligand>
        <name>ATP</name>
        <dbReference type="ChEBI" id="CHEBI:30616"/>
    </ligand>
</feature>
<dbReference type="SUPFAM" id="SSF52540">
    <property type="entry name" value="P-loop containing nucleoside triphosphate hydrolases"/>
    <property type="match status" value="1"/>
</dbReference>
<dbReference type="GO" id="GO:0005524">
    <property type="term" value="F:ATP binding"/>
    <property type="evidence" value="ECO:0007669"/>
    <property type="project" value="UniProtKB-UniRule"/>
</dbReference>
<dbReference type="SUPFAM" id="SSF48334">
    <property type="entry name" value="DNA repair protein MutS, domain III"/>
    <property type="match status" value="1"/>
</dbReference>
<evidence type="ECO:0000256" key="4">
    <source>
        <dbReference type="ARBA" id="ARBA00022763"/>
    </source>
</evidence>
<evidence type="ECO:0000256" key="6">
    <source>
        <dbReference type="ARBA" id="ARBA00023125"/>
    </source>
</evidence>
<dbReference type="Pfam" id="PF00488">
    <property type="entry name" value="MutS_V"/>
    <property type="match status" value="1"/>
</dbReference>
<evidence type="ECO:0000256" key="9">
    <source>
        <dbReference type="HAMAP-Rule" id="MF_00096"/>
    </source>
</evidence>
<dbReference type="InterPro" id="IPR027417">
    <property type="entry name" value="P-loop_NTPase"/>
</dbReference>
<dbReference type="SMART" id="SM00533">
    <property type="entry name" value="MUTSd"/>
    <property type="match status" value="1"/>
</dbReference>
<dbReference type="InterPro" id="IPR000432">
    <property type="entry name" value="DNA_mismatch_repair_MutS_C"/>
</dbReference>
<dbReference type="FunFam" id="3.40.50.300:FF:000870">
    <property type="entry name" value="MutS protein homolog 4"/>
    <property type="match status" value="1"/>
</dbReference>
<feature type="domain" description="DNA mismatch repair proteins mutS family" evidence="12">
    <location>
        <begin position="699"/>
        <end position="715"/>
    </location>
</feature>
<dbReference type="SUPFAM" id="SSF53150">
    <property type="entry name" value="DNA repair protein MutS, domain II"/>
    <property type="match status" value="1"/>
</dbReference>
<dbReference type="InterPro" id="IPR007696">
    <property type="entry name" value="DNA_mismatch_repair_MutS_core"/>
</dbReference>
<evidence type="ECO:0000313" key="13">
    <source>
        <dbReference type="EMBL" id="HIR40078.1"/>
    </source>
</evidence>
<dbReference type="InterPro" id="IPR005748">
    <property type="entry name" value="DNA_mismatch_repair_MutS"/>
</dbReference>
<dbReference type="Pfam" id="PF05188">
    <property type="entry name" value="MutS_II"/>
    <property type="match status" value="1"/>
</dbReference>
<dbReference type="GO" id="GO:0003684">
    <property type="term" value="F:damaged DNA binding"/>
    <property type="evidence" value="ECO:0007669"/>
    <property type="project" value="UniProtKB-UniRule"/>
</dbReference>
<dbReference type="InterPro" id="IPR036678">
    <property type="entry name" value="MutS_con_dom_sf"/>
</dbReference>
<keyword evidence="3 9" id="KW-0547">Nucleotide-binding</keyword>
<dbReference type="Gene3D" id="1.10.1420.10">
    <property type="match status" value="2"/>
</dbReference>
<dbReference type="Gene3D" id="3.30.420.110">
    <property type="entry name" value="MutS, connector domain"/>
    <property type="match status" value="1"/>
</dbReference>
<dbReference type="PIRSF" id="PIRSF037677">
    <property type="entry name" value="DNA_mis_repair_Msh6"/>
    <property type="match status" value="1"/>
</dbReference>
<keyword evidence="11" id="KW-0175">Coiled coil</keyword>
<evidence type="ECO:0000256" key="3">
    <source>
        <dbReference type="ARBA" id="ARBA00022741"/>
    </source>
</evidence>
<evidence type="ECO:0000256" key="8">
    <source>
        <dbReference type="ARBA" id="ARBA00024647"/>
    </source>
</evidence>
<evidence type="ECO:0000313" key="14">
    <source>
        <dbReference type="Proteomes" id="UP000824179"/>
    </source>
</evidence>
<evidence type="ECO:0000256" key="10">
    <source>
        <dbReference type="RuleBase" id="RU003756"/>
    </source>
</evidence>
<sequence>MMALSPMMKHYLSVKEKYKDCVLFYRLGDFYEMFFDDAERVSKLLGITLTGRDCGLDKRAPMCGVPYHAADDYIARLIELGEKVAICEQLEDPSSKSGDIVARDVIRVVTPGTMTDENHLDERTPSFICSAYLDGSFSAISWADITTGEFCAEEFEADGECSQAVALMVKLGVKEVICNDKFLLGSRDLAEVSRGVLPKFSSYPEWAYGRASAERALCEQFNAKSLSAFSVCGHDGAICAAGALIEYLKDTQKHALKNIDGIRYLSSDSYLKLDNTAIRNLELVKTLSEGKKYGSLLWLLDKTKTGMGSRLLQSCLLSPLVDIEAINYRLSGVEEFFNAPVVMLSVADLLSEVRDIERLSGKISNDNIMPRDCLALARSLEVVPNLKFQLSGFSSKAVIDIADGLIDLGDVADLIDRAIVSENTPTVLKDGGYIKAGFNSRLDELRDIKDHGKDIMLRIESRERDATGIRTLRVGFNRVFGYYIEVSKSFKDKVPLHYQRRQTLANAERYTTDELKEIEEKILTSEETALKLEAELYAKIKERLAENINNLKKLSSAIAFLDVLISFAQVAKSNRYIRPVITPSDSPLVIKEGRHPVVEVISKEKFVPNDVLLDEDENRTMIITGPNMAGKSTYMRQTALITIMAHIGCFVPAKSAEVPITDRIFTRVGASDNLILDQSTFMVEMIEVASILQNATKNSLLILDEVGRGTSTYDGLSIAWAVIEQITNKIGAKTMFATHYHELTELESRMHGVKNYKIAAKEINGSVVFLRKIMRGGANRSFGIEVAALAGVPQEVTDRAKQILKAVERGEGAVIRQAEDSSEERECSEVEKILKETDLNNLSPMQAFMLLSDLVEKVK</sequence>
<dbReference type="SUPFAM" id="SSF55271">
    <property type="entry name" value="DNA repair protein MutS, domain I"/>
    <property type="match status" value="1"/>
</dbReference>
<dbReference type="InterPro" id="IPR045076">
    <property type="entry name" value="MutS"/>
</dbReference>
<name>A0A9D1AGV3_9FIRM</name>
<dbReference type="NCBIfam" id="TIGR01070">
    <property type="entry name" value="mutS1"/>
    <property type="match status" value="1"/>
</dbReference>
<evidence type="ECO:0000259" key="12">
    <source>
        <dbReference type="PROSITE" id="PS00486"/>
    </source>
</evidence>
<dbReference type="Gene3D" id="3.40.50.300">
    <property type="entry name" value="P-loop containing nucleotide triphosphate hydrolases"/>
    <property type="match status" value="1"/>
</dbReference>